<dbReference type="Gene3D" id="3.30.420.10">
    <property type="entry name" value="Ribonuclease H-like superfamily/Ribonuclease H"/>
    <property type="match status" value="1"/>
</dbReference>
<evidence type="ECO:0000313" key="1">
    <source>
        <dbReference type="EMBL" id="BAN21458.1"/>
    </source>
</evidence>
<organism evidence="1">
    <name type="scientific">Riptortus pedestris</name>
    <name type="common">Bean bug</name>
    <dbReference type="NCBI Taxonomy" id="329032"/>
    <lineage>
        <taxon>Eukaryota</taxon>
        <taxon>Metazoa</taxon>
        <taxon>Ecdysozoa</taxon>
        <taxon>Arthropoda</taxon>
        <taxon>Hexapoda</taxon>
        <taxon>Insecta</taxon>
        <taxon>Pterygota</taxon>
        <taxon>Neoptera</taxon>
        <taxon>Paraneoptera</taxon>
        <taxon>Hemiptera</taxon>
        <taxon>Heteroptera</taxon>
        <taxon>Panheteroptera</taxon>
        <taxon>Pentatomomorpha</taxon>
        <taxon>Coreoidea</taxon>
        <taxon>Alydidae</taxon>
        <taxon>Riptortus</taxon>
    </lineage>
</organism>
<name>R4WE48_RIPPE</name>
<reference evidence="1" key="1">
    <citation type="journal article" date="2013" name="PLoS ONE">
        <title>Gene expression in gut symbiotic organ of stinkbug affected by extracellular bacterial symbiont.</title>
        <authorList>
            <person name="Futahashi R."/>
            <person name="Tanaka K."/>
            <person name="Tanahashi M."/>
            <person name="Nikoh N."/>
            <person name="Kikuchi Y."/>
            <person name="Lee B.L."/>
            <person name="Fukatsu T."/>
        </authorList>
    </citation>
    <scope>NUCLEOTIDE SEQUENCE</scope>
    <source>
        <tissue evidence="1">Midgut</tissue>
    </source>
</reference>
<dbReference type="EMBL" id="AK418243">
    <property type="protein sequence ID" value="BAN21458.1"/>
    <property type="molecule type" value="mRNA"/>
</dbReference>
<dbReference type="InterPro" id="IPR036397">
    <property type="entry name" value="RNaseH_sf"/>
</dbReference>
<dbReference type="GO" id="GO:0003676">
    <property type="term" value="F:nucleic acid binding"/>
    <property type="evidence" value="ECO:0007669"/>
    <property type="project" value="InterPro"/>
</dbReference>
<protein>
    <submittedName>
        <fullName evidence="1">Unkown protein</fullName>
    </submittedName>
</protein>
<dbReference type="AlphaFoldDB" id="R4WE48"/>
<sequence length="84" mass="9540">MVWWGVCYDGTTMLHFCENGVKTSAKNYQDDILEPVVKPLNETLFAGSHWVFQQDSAPAHKARSTQQWLRGTFLSSSRPQKAPI</sequence>
<accession>R4WE48</accession>
<proteinExistence type="evidence at transcript level"/>